<evidence type="ECO:0000256" key="3">
    <source>
        <dbReference type="RuleBase" id="RU003694"/>
    </source>
</evidence>
<dbReference type="InterPro" id="IPR018201">
    <property type="entry name" value="Ketoacyl_synth_AS"/>
</dbReference>
<dbReference type="GO" id="GO:0004315">
    <property type="term" value="F:3-oxoacyl-[acyl-carrier-protein] synthase activity"/>
    <property type="evidence" value="ECO:0007669"/>
    <property type="project" value="InterPro"/>
</dbReference>
<sequence>MTSNRVIIAGTGCVCAAGRTVEETFRGALSGEAEFSLPTARVQSAYTDRFPVFMVTPELVASCPEDRSLSQHFFLTAAQEAFLQAGISPQALASKRVGVIAGTSVDASFNCFSVYNNWRAGKPSPKDPARLAHYFRTPTAGAISRHYGFKGPFQTIVTACASGTDAIGLAKSWLLSGFCDAVLCGGTDEINLIPYDGFIRLLIASKERCRPFSKNRNGINIGEGAGALLLLNEKTAQEFSVRPRGYVLGYGNACDAYHPTAPDPTAKGLKKAISFALKEASLTADNLAFVNAHATASQANDAAEAMAFNELLPGVCVWGSKGVTGHTLGAAGAVEAVLSLTALNKRILPPTTGFEQLDETIGFAPSCGETAVLKRAALSNSLAFGGCNAAVVLGAEDYYG</sequence>
<dbReference type="PROSITE" id="PS52004">
    <property type="entry name" value="KS3_2"/>
    <property type="match status" value="1"/>
</dbReference>
<evidence type="ECO:0000256" key="2">
    <source>
        <dbReference type="ARBA" id="ARBA00022679"/>
    </source>
</evidence>
<dbReference type="Pfam" id="PF00109">
    <property type="entry name" value="ketoacyl-synt"/>
    <property type="match status" value="1"/>
</dbReference>
<evidence type="ECO:0000259" key="4">
    <source>
        <dbReference type="PROSITE" id="PS52004"/>
    </source>
</evidence>
<protein>
    <submittedName>
        <fullName evidence="5">Beta-ketoacyl-[acyl-carrier-protein] synthase family protein</fullName>
    </submittedName>
</protein>
<dbReference type="InterPro" id="IPR014031">
    <property type="entry name" value="Ketoacyl_synth_C"/>
</dbReference>
<gene>
    <name evidence="5" type="ORF">E7027_04130</name>
</gene>
<dbReference type="SMART" id="SM00825">
    <property type="entry name" value="PKS_KS"/>
    <property type="match status" value="1"/>
</dbReference>
<dbReference type="Pfam" id="PF02801">
    <property type="entry name" value="Ketoacyl-synt_C"/>
    <property type="match status" value="1"/>
</dbReference>
<accession>A0A928HIP5</accession>
<reference evidence="5" key="1">
    <citation type="submission" date="2019-04" db="EMBL/GenBank/DDBJ databases">
        <title>Evolution of Biomass-Degrading Anaerobic Consortia Revealed by Metagenomics.</title>
        <authorList>
            <person name="Peng X."/>
        </authorList>
    </citation>
    <scope>NUCLEOTIDE SEQUENCE</scope>
    <source>
        <strain evidence="5">SIG66</strain>
    </source>
</reference>
<dbReference type="InterPro" id="IPR020841">
    <property type="entry name" value="PKS_Beta-ketoAc_synthase_dom"/>
</dbReference>
<dbReference type="PANTHER" id="PTHR11712">
    <property type="entry name" value="POLYKETIDE SYNTHASE-RELATED"/>
    <property type="match status" value="1"/>
</dbReference>
<dbReference type="Gene3D" id="3.40.47.10">
    <property type="match status" value="1"/>
</dbReference>
<evidence type="ECO:0000313" key="5">
    <source>
        <dbReference type="EMBL" id="MBE6421302.1"/>
    </source>
</evidence>
<proteinExistence type="inferred from homology"/>
<dbReference type="GO" id="GO:0006633">
    <property type="term" value="P:fatty acid biosynthetic process"/>
    <property type="evidence" value="ECO:0007669"/>
    <property type="project" value="InterPro"/>
</dbReference>
<dbReference type="PROSITE" id="PS00606">
    <property type="entry name" value="KS3_1"/>
    <property type="match status" value="1"/>
</dbReference>
<dbReference type="PANTHER" id="PTHR11712:SF336">
    <property type="entry name" value="3-OXOACYL-[ACYL-CARRIER-PROTEIN] SYNTHASE, MITOCHONDRIAL"/>
    <property type="match status" value="1"/>
</dbReference>
<organism evidence="5 6">
    <name type="scientific">Candidatus Avelusimicrobium gallicola</name>
    <dbReference type="NCBI Taxonomy" id="2562704"/>
    <lineage>
        <taxon>Bacteria</taxon>
        <taxon>Pseudomonadati</taxon>
        <taxon>Elusimicrobiota</taxon>
        <taxon>Elusimicrobia</taxon>
        <taxon>Elusimicrobiales</taxon>
        <taxon>Elusimicrobiaceae</taxon>
        <taxon>Candidatus Avelusimicrobium</taxon>
    </lineage>
</organism>
<dbReference type="InterPro" id="IPR014030">
    <property type="entry name" value="Ketoacyl_synth_N"/>
</dbReference>
<evidence type="ECO:0000313" key="6">
    <source>
        <dbReference type="Proteomes" id="UP000725649"/>
    </source>
</evidence>
<dbReference type="SUPFAM" id="SSF53901">
    <property type="entry name" value="Thiolase-like"/>
    <property type="match status" value="1"/>
</dbReference>
<name>A0A928HIP5_9BACT</name>
<dbReference type="Proteomes" id="UP000725649">
    <property type="component" value="Unassembled WGS sequence"/>
</dbReference>
<dbReference type="EMBL" id="SUVG01000004">
    <property type="protein sequence ID" value="MBE6421302.1"/>
    <property type="molecule type" value="Genomic_DNA"/>
</dbReference>
<feature type="domain" description="Ketosynthase family 3 (KS3)" evidence="4">
    <location>
        <begin position="1"/>
        <end position="395"/>
    </location>
</feature>
<dbReference type="GO" id="GO:0005829">
    <property type="term" value="C:cytosol"/>
    <property type="evidence" value="ECO:0007669"/>
    <property type="project" value="TreeGrafter"/>
</dbReference>
<keyword evidence="2 3" id="KW-0808">Transferase</keyword>
<dbReference type="InterPro" id="IPR000794">
    <property type="entry name" value="Beta-ketoacyl_synthase"/>
</dbReference>
<dbReference type="InterPro" id="IPR016039">
    <property type="entry name" value="Thiolase-like"/>
</dbReference>
<evidence type="ECO:0000256" key="1">
    <source>
        <dbReference type="ARBA" id="ARBA00008467"/>
    </source>
</evidence>
<comment type="similarity">
    <text evidence="1 3">Belongs to the thiolase-like superfamily. Beta-ketoacyl-ACP synthases family.</text>
</comment>
<dbReference type="AlphaFoldDB" id="A0A928HIP5"/>
<comment type="caution">
    <text evidence="5">The sequence shown here is derived from an EMBL/GenBank/DDBJ whole genome shotgun (WGS) entry which is preliminary data.</text>
</comment>
<dbReference type="CDD" id="cd00834">
    <property type="entry name" value="KAS_I_II"/>
    <property type="match status" value="1"/>
</dbReference>